<dbReference type="HAMAP" id="MF_01080">
    <property type="entry name" value="TruB_bact"/>
    <property type="match status" value="1"/>
</dbReference>
<keyword evidence="4 5" id="KW-0413">Isomerase</keyword>
<evidence type="ECO:0000259" key="7">
    <source>
        <dbReference type="Pfam" id="PF16198"/>
    </source>
</evidence>
<accession>R4PL70</accession>
<comment type="similarity">
    <text evidence="2 5">Belongs to the pseudouridine synthase TruB family. Type 1 subfamily.</text>
</comment>
<dbReference type="InterPro" id="IPR014780">
    <property type="entry name" value="tRNA_psdUridine_synth_TruB"/>
</dbReference>
<dbReference type="InterPro" id="IPR002501">
    <property type="entry name" value="PsdUridine_synth_N"/>
</dbReference>
<sequence length="222" mass="24405">MENDTILIDKPAGMTSFGVVARIRRVLSKRAGKKVKVGHTGTLDPFATGLMILVTGKECRNAMHYTKLDKVYEATFVLGQVSTTGDPEGEITLSEQEVTAAPPRATVQEVLEQFTGEIRQRPPIFSAVKIGGQRAYKLARGGKEVEMPERTVTIYSLDILDYHYPELKIRTHVSSGTYIRSLAVDIGEALGTGAYCQRLRRSSIAKWNVADAQTLADFGIDD</sequence>
<dbReference type="CDD" id="cd02573">
    <property type="entry name" value="PseudoU_synth_EcTruB"/>
    <property type="match status" value="1"/>
</dbReference>
<dbReference type="Pfam" id="PF01509">
    <property type="entry name" value="TruB_N"/>
    <property type="match status" value="1"/>
</dbReference>
<reference evidence="8 9" key="1">
    <citation type="journal article" date="2013" name="Nat. Biotechnol.">
        <title>Genome sequences of rare, uncultured bacteria obtained by differential coverage binning of multiple metagenomes.</title>
        <authorList>
            <person name="Albertsen M."/>
            <person name="Hugenholtz P."/>
            <person name="Skarshewski A."/>
            <person name="Nielsen K.L."/>
            <person name="Tyson G.W."/>
            <person name="Nielsen P.H."/>
        </authorList>
    </citation>
    <scope>NUCLEOTIDE SEQUENCE [LARGE SCALE GENOMIC DNA]</scope>
    <source>
        <strain evidence="8">TM71</strain>
    </source>
</reference>
<proteinExistence type="inferred from homology"/>
<dbReference type="GO" id="GO:0031119">
    <property type="term" value="P:tRNA pseudouridine synthesis"/>
    <property type="evidence" value="ECO:0007669"/>
    <property type="project" value="UniProtKB-UniRule"/>
</dbReference>
<protein>
    <recommendedName>
        <fullName evidence="5">tRNA pseudouridine synthase B</fullName>
        <ecNumber evidence="5">5.4.99.25</ecNumber>
    </recommendedName>
    <alternativeName>
        <fullName evidence="5">tRNA pseudouridine(55) synthase</fullName>
        <shortName evidence="5">Psi55 synthase</shortName>
    </alternativeName>
    <alternativeName>
        <fullName evidence="5">tRNA pseudouridylate synthase</fullName>
    </alternativeName>
    <alternativeName>
        <fullName evidence="5">tRNA-uridine isomerase</fullName>
    </alternativeName>
</protein>
<feature type="domain" description="tRNA pseudouridylate synthase B C-terminal" evidence="7">
    <location>
        <begin position="180"/>
        <end position="218"/>
    </location>
</feature>
<evidence type="ECO:0000256" key="4">
    <source>
        <dbReference type="ARBA" id="ARBA00023235"/>
    </source>
</evidence>
<dbReference type="Gene3D" id="3.30.2350.10">
    <property type="entry name" value="Pseudouridine synthase"/>
    <property type="match status" value="1"/>
</dbReference>
<dbReference type="GO" id="GO:0003723">
    <property type="term" value="F:RNA binding"/>
    <property type="evidence" value="ECO:0007669"/>
    <property type="project" value="InterPro"/>
</dbReference>
<dbReference type="NCBIfam" id="TIGR00431">
    <property type="entry name" value="TruB"/>
    <property type="match status" value="1"/>
</dbReference>
<dbReference type="STRING" id="1332188.L336_0620"/>
<evidence type="ECO:0000256" key="2">
    <source>
        <dbReference type="ARBA" id="ARBA00005642"/>
    </source>
</evidence>
<evidence type="ECO:0000256" key="3">
    <source>
        <dbReference type="ARBA" id="ARBA00022694"/>
    </source>
</evidence>
<comment type="function">
    <text evidence="5">Responsible for synthesis of pseudouridine from uracil-55 in the psi GC loop of transfer RNAs.</text>
</comment>
<dbReference type="OrthoDB" id="9802309at2"/>
<dbReference type="PATRIC" id="fig|1332188.3.peg.608"/>
<keyword evidence="3 5" id="KW-0819">tRNA processing</keyword>
<dbReference type="GO" id="GO:1990481">
    <property type="term" value="P:mRNA pseudouridine synthesis"/>
    <property type="evidence" value="ECO:0007669"/>
    <property type="project" value="TreeGrafter"/>
</dbReference>
<dbReference type="GO" id="GO:0160148">
    <property type="term" value="F:tRNA pseudouridine(55) synthase activity"/>
    <property type="evidence" value="ECO:0007669"/>
    <property type="project" value="UniProtKB-EC"/>
</dbReference>
<dbReference type="SUPFAM" id="SSF55120">
    <property type="entry name" value="Pseudouridine synthase"/>
    <property type="match status" value="1"/>
</dbReference>
<evidence type="ECO:0000259" key="6">
    <source>
        <dbReference type="Pfam" id="PF01509"/>
    </source>
</evidence>
<dbReference type="Proteomes" id="UP000013893">
    <property type="component" value="Chromosome"/>
</dbReference>
<evidence type="ECO:0000313" key="9">
    <source>
        <dbReference type="Proteomes" id="UP000013893"/>
    </source>
</evidence>
<gene>
    <name evidence="5 8" type="primary">truB</name>
    <name evidence="8" type="ORF">L336_0620</name>
</gene>
<dbReference type="EC" id="5.4.99.25" evidence="5"/>
<feature type="domain" description="Pseudouridine synthase II N-terminal" evidence="6">
    <location>
        <begin position="30"/>
        <end position="179"/>
    </location>
</feature>
<evidence type="ECO:0000313" key="8">
    <source>
        <dbReference type="EMBL" id="AGL62323.1"/>
    </source>
</evidence>
<dbReference type="InterPro" id="IPR032819">
    <property type="entry name" value="TruB_C"/>
</dbReference>
<name>R4PL70_9BACT</name>
<dbReference type="HOGENOM" id="CLU_032087_2_0_0"/>
<organism evidence="8 9">
    <name type="scientific">Candidatus Saccharimonas aalborgensis</name>
    <dbReference type="NCBI Taxonomy" id="1332188"/>
    <lineage>
        <taxon>Bacteria</taxon>
        <taxon>Candidatus Saccharimonadota</taxon>
        <taxon>Candidatus Saccharimonadia</taxon>
        <taxon>Candidatus Saccharimonadales</taxon>
        <taxon>Candidatus Saccharimonadaceae</taxon>
        <taxon>Candidatus Saccharimonas</taxon>
    </lineage>
</organism>
<dbReference type="PANTHER" id="PTHR13767:SF2">
    <property type="entry name" value="PSEUDOURIDYLATE SYNTHASE TRUB1"/>
    <property type="match status" value="1"/>
</dbReference>
<dbReference type="AlphaFoldDB" id="R4PL70"/>
<dbReference type="KEGG" id="saal:L336_0620"/>
<feature type="active site" description="Nucleophile" evidence="5">
    <location>
        <position position="44"/>
    </location>
</feature>
<evidence type="ECO:0000256" key="5">
    <source>
        <dbReference type="HAMAP-Rule" id="MF_01080"/>
    </source>
</evidence>
<dbReference type="Pfam" id="PF16198">
    <property type="entry name" value="TruB_C_2"/>
    <property type="match status" value="1"/>
</dbReference>
<dbReference type="InterPro" id="IPR020103">
    <property type="entry name" value="PsdUridine_synth_cat_dom_sf"/>
</dbReference>
<dbReference type="PANTHER" id="PTHR13767">
    <property type="entry name" value="TRNA-PSEUDOURIDINE SYNTHASE"/>
    <property type="match status" value="1"/>
</dbReference>
<keyword evidence="9" id="KW-1185">Reference proteome</keyword>
<dbReference type="RefSeq" id="WP_015641773.1">
    <property type="nucleotide sequence ID" value="NC_021219.1"/>
</dbReference>
<evidence type="ECO:0000256" key="1">
    <source>
        <dbReference type="ARBA" id="ARBA00000385"/>
    </source>
</evidence>
<dbReference type="EMBL" id="CP005957">
    <property type="protein sequence ID" value="AGL62323.1"/>
    <property type="molecule type" value="Genomic_DNA"/>
</dbReference>
<comment type="catalytic activity">
    <reaction evidence="1 5">
        <text>uridine(55) in tRNA = pseudouridine(55) in tRNA</text>
        <dbReference type="Rhea" id="RHEA:42532"/>
        <dbReference type="Rhea" id="RHEA-COMP:10101"/>
        <dbReference type="Rhea" id="RHEA-COMP:10102"/>
        <dbReference type="ChEBI" id="CHEBI:65314"/>
        <dbReference type="ChEBI" id="CHEBI:65315"/>
        <dbReference type="EC" id="5.4.99.25"/>
    </reaction>
</comment>